<proteinExistence type="predicted"/>
<reference evidence="1" key="1">
    <citation type="submission" date="2022-10" db="EMBL/GenBank/DDBJ databases">
        <title>The complete genomes of actinobacterial strains from the NBC collection.</title>
        <authorList>
            <person name="Joergensen T.S."/>
            <person name="Alvarez Arevalo M."/>
            <person name="Sterndorff E.B."/>
            <person name="Faurdal D."/>
            <person name="Vuksanovic O."/>
            <person name="Mourched A.-S."/>
            <person name="Charusanti P."/>
            <person name="Shaw S."/>
            <person name="Blin K."/>
            <person name="Weber T."/>
        </authorList>
    </citation>
    <scope>NUCLEOTIDE SEQUENCE</scope>
    <source>
        <strain evidence="1">NBC_01482</strain>
    </source>
</reference>
<sequence>MTARTDLEHELRGPLAATGLITEQEATELLEMFRAAKQLETAALIEAIDEMVGALPRPFRAVTKKIMFGSRLG</sequence>
<dbReference type="RefSeq" id="WP_327095966.1">
    <property type="nucleotide sequence ID" value="NZ_CP109149.1"/>
</dbReference>
<accession>A0ABZ1YL20</accession>
<evidence type="ECO:0008006" key="3">
    <source>
        <dbReference type="Google" id="ProtNLM"/>
    </source>
</evidence>
<gene>
    <name evidence="1" type="ORF">OG563_25845</name>
</gene>
<protein>
    <recommendedName>
        <fullName evidence="3">Signal transduction histidine kinase dimerisation/phosphoacceptor domain-containing protein</fullName>
    </recommendedName>
</protein>
<organism evidence="1 2">
    <name type="scientific">Nocardia vinacea</name>
    <dbReference type="NCBI Taxonomy" id="96468"/>
    <lineage>
        <taxon>Bacteria</taxon>
        <taxon>Bacillati</taxon>
        <taxon>Actinomycetota</taxon>
        <taxon>Actinomycetes</taxon>
        <taxon>Mycobacteriales</taxon>
        <taxon>Nocardiaceae</taxon>
        <taxon>Nocardia</taxon>
    </lineage>
</organism>
<name>A0ABZ1YL20_9NOCA</name>
<evidence type="ECO:0000313" key="1">
    <source>
        <dbReference type="EMBL" id="WUV42681.1"/>
    </source>
</evidence>
<dbReference type="Proteomes" id="UP001432062">
    <property type="component" value="Chromosome"/>
</dbReference>
<evidence type="ECO:0000313" key="2">
    <source>
        <dbReference type="Proteomes" id="UP001432062"/>
    </source>
</evidence>
<keyword evidence="2" id="KW-1185">Reference proteome</keyword>
<dbReference type="EMBL" id="CP109441">
    <property type="protein sequence ID" value="WUV42681.1"/>
    <property type="molecule type" value="Genomic_DNA"/>
</dbReference>